<accession>A0ABT6QZ61</accession>
<dbReference type="Proteomes" id="UP001243286">
    <property type="component" value="Unassembled WGS sequence"/>
</dbReference>
<keyword evidence="1" id="KW-0812">Transmembrane</keyword>
<dbReference type="RefSeq" id="WP_014971004.1">
    <property type="nucleotide sequence ID" value="NZ_JANJYY010000001.1"/>
</dbReference>
<feature type="transmembrane region" description="Helical" evidence="1">
    <location>
        <begin position="35"/>
        <end position="56"/>
    </location>
</feature>
<proteinExistence type="predicted"/>
<dbReference type="Pfam" id="PF14007">
    <property type="entry name" value="YtpI"/>
    <property type="match status" value="1"/>
</dbReference>
<sequence length="105" mass="11869">MQFVLILLIVLSLGGYLLAKRRAFHTKSTNRKFLFNTQASIWLSLFVILFAVNQFVSGDGLTTLTGKIVCSTLIVIGVASFIAGFIRYKKIYPYVIREMEQTEQS</sequence>
<evidence type="ECO:0000256" key="1">
    <source>
        <dbReference type="SAM" id="Phobius"/>
    </source>
</evidence>
<dbReference type="InterPro" id="IPR025618">
    <property type="entry name" value="YtpI"/>
</dbReference>
<evidence type="ECO:0000313" key="3">
    <source>
        <dbReference type="Proteomes" id="UP001243286"/>
    </source>
</evidence>
<name>A0ABT6QZ61_9BACL</name>
<gene>
    <name evidence="2" type="ORF">QK289_00065</name>
</gene>
<keyword evidence="1" id="KW-0472">Membrane</keyword>
<comment type="caution">
    <text evidence="2">The sequence shown here is derived from an EMBL/GenBank/DDBJ whole genome shotgun (WGS) entry which is preliminary data.</text>
</comment>
<keyword evidence="1" id="KW-1133">Transmembrane helix</keyword>
<feature type="transmembrane region" description="Helical" evidence="1">
    <location>
        <begin position="68"/>
        <end position="88"/>
    </location>
</feature>
<keyword evidence="3" id="KW-1185">Reference proteome</keyword>
<evidence type="ECO:0000313" key="2">
    <source>
        <dbReference type="EMBL" id="MDI3233381.1"/>
    </source>
</evidence>
<reference evidence="2 3" key="1">
    <citation type="submission" date="2023-04" db="EMBL/GenBank/DDBJ databases">
        <title>Antarctic isolates genomes.</title>
        <authorList>
            <person name="Dimov S.G."/>
        </authorList>
    </citation>
    <scope>NUCLEOTIDE SEQUENCE [LARGE SCALE GENOMIC DNA]</scope>
    <source>
        <strain evidence="2 3">AL19</strain>
    </source>
</reference>
<dbReference type="EMBL" id="JASBQV010000001">
    <property type="protein sequence ID" value="MDI3233381.1"/>
    <property type="molecule type" value="Genomic_DNA"/>
</dbReference>
<protein>
    <submittedName>
        <fullName evidence="2">YtpI family protein</fullName>
    </submittedName>
</protein>
<organism evidence="2 3">
    <name type="scientific">Exiguobacterium antarcticum</name>
    <dbReference type="NCBI Taxonomy" id="132920"/>
    <lineage>
        <taxon>Bacteria</taxon>
        <taxon>Bacillati</taxon>
        <taxon>Bacillota</taxon>
        <taxon>Bacilli</taxon>
        <taxon>Bacillales</taxon>
        <taxon>Bacillales Family XII. Incertae Sedis</taxon>
        <taxon>Exiguobacterium</taxon>
    </lineage>
</organism>